<comment type="caution">
    <text evidence="2">The sequence shown here is derived from an EMBL/GenBank/DDBJ whole genome shotgun (WGS) entry which is preliminary data.</text>
</comment>
<organism evidence="2 3">
    <name type="scientific">Penicillium nordicum</name>
    <dbReference type="NCBI Taxonomy" id="229535"/>
    <lineage>
        <taxon>Eukaryota</taxon>
        <taxon>Fungi</taxon>
        <taxon>Dikarya</taxon>
        <taxon>Ascomycota</taxon>
        <taxon>Pezizomycotina</taxon>
        <taxon>Eurotiomycetes</taxon>
        <taxon>Eurotiomycetidae</taxon>
        <taxon>Eurotiales</taxon>
        <taxon>Aspergillaceae</taxon>
        <taxon>Penicillium</taxon>
    </lineage>
</organism>
<proteinExistence type="predicted"/>
<evidence type="ECO:0000313" key="2">
    <source>
        <dbReference type="EMBL" id="KOS36333.1"/>
    </source>
</evidence>
<dbReference type="Proteomes" id="UP000037696">
    <property type="component" value="Unassembled WGS sequence"/>
</dbReference>
<feature type="non-terminal residue" evidence="2">
    <location>
        <position position="1"/>
    </location>
</feature>
<reference evidence="2 3" key="1">
    <citation type="submission" date="2015-08" db="EMBL/GenBank/DDBJ databases">
        <title>Genome sequencing of Penicillium nordicum.</title>
        <authorList>
            <person name="Nguyen H.D."/>
            <person name="Seifert K.A."/>
        </authorList>
    </citation>
    <scope>NUCLEOTIDE SEQUENCE [LARGE SCALE GENOMIC DNA]</scope>
    <source>
        <strain evidence="2 3">DAOMC 185683</strain>
    </source>
</reference>
<dbReference type="EMBL" id="LHQQ01000492">
    <property type="protein sequence ID" value="KOS36333.1"/>
    <property type="molecule type" value="Genomic_DNA"/>
</dbReference>
<sequence>GINTLPKRGFDPGPLLRSPRRLVYAEWPDSTAAPSEHRNKASHWDADDARIPLRYIAPPAGLHIPAPPKAKLPTNFLLLEDRYPKSSPTVLPSLTSKSPRPPSPRLTKPTLRNMVFSTVMGSGVALSRGAPRRLASGEALTYENILSQALAVSV</sequence>
<dbReference type="AlphaFoldDB" id="A0A0M9W9H1"/>
<gene>
    <name evidence="2" type="ORF">ACN38_g12935</name>
</gene>
<evidence type="ECO:0000256" key="1">
    <source>
        <dbReference type="SAM" id="MobiDB-lite"/>
    </source>
</evidence>
<evidence type="ECO:0000313" key="3">
    <source>
        <dbReference type="Proteomes" id="UP000037696"/>
    </source>
</evidence>
<keyword evidence="3" id="KW-1185">Reference proteome</keyword>
<feature type="compositionally biased region" description="Polar residues" evidence="1">
    <location>
        <begin position="86"/>
        <end position="98"/>
    </location>
</feature>
<protein>
    <submittedName>
        <fullName evidence="2">Uncharacterized protein</fullName>
    </submittedName>
</protein>
<accession>A0A0M9W9H1</accession>
<feature type="region of interest" description="Disordered" evidence="1">
    <location>
        <begin position="86"/>
        <end position="107"/>
    </location>
</feature>
<name>A0A0M9W9H1_9EURO</name>